<dbReference type="CDD" id="cd00121">
    <property type="entry name" value="MATH"/>
    <property type="match status" value="2"/>
</dbReference>
<reference evidence="2 3" key="1">
    <citation type="journal article" date="2010" name="Nature">
        <title>Genome sequencing and analysis of the model grass Brachypodium distachyon.</title>
        <authorList>
            <consortium name="International Brachypodium Initiative"/>
        </authorList>
    </citation>
    <scope>NUCLEOTIDE SEQUENCE [LARGE SCALE GENOMIC DNA]</scope>
    <source>
        <strain evidence="2 3">Bd21</strain>
    </source>
</reference>
<dbReference type="EMBL" id="CM000880">
    <property type="protein sequence ID" value="PNT76088.1"/>
    <property type="molecule type" value="Genomic_DNA"/>
</dbReference>
<protein>
    <recommendedName>
        <fullName evidence="1">MATH domain-containing protein</fullName>
    </recommendedName>
</protein>
<dbReference type="OrthoDB" id="1093087at2759"/>
<evidence type="ECO:0000313" key="4">
    <source>
        <dbReference type="Proteomes" id="UP000008810"/>
    </source>
</evidence>
<keyword evidence="4" id="KW-1185">Reference proteome</keyword>
<name>A0A2K2DP83_BRADI</name>
<dbReference type="InParanoid" id="A0A2K2DP83"/>
<feature type="non-terminal residue" evidence="2">
    <location>
        <position position="1"/>
    </location>
</feature>
<dbReference type="PANTHER" id="PTHR46162:SF24">
    <property type="entry name" value="MATH DOMAIN-CONTAINING PROTEIN"/>
    <property type="match status" value="1"/>
</dbReference>
<feature type="domain" description="MATH" evidence="1">
    <location>
        <begin position="186"/>
        <end position="244"/>
    </location>
</feature>
<gene>
    <name evidence="2" type="ORF">BRADI_1g43915v3</name>
</gene>
<proteinExistence type="predicted"/>
<dbReference type="SUPFAM" id="SSF49599">
    <property type="entry name" value="TRAF domain-like"/>
    <property type="match status" value="2"/>
</dbReference>
<dbReference type="InterPro" id="IPR008974">
    <property type="entry name" value="TRAF-like"/>
</dbReference>
<reference evidence="3" key="3">
    <citation type="submission" date="2018-08" db="UniProtKB">
        <authorList>
            <consortium name="EnsemblPlants"/>
        </authorList>
    </citation>
    <scope>IDENTIFICATION</scope>
    <source>
        <strain evidence="3">cv. Bd21</strain>
    </source>
</reference>
<evidence type="ECO:0000259" key="1">
    <source>
        <dbReference type="Pfam" id="PF22486"/>
    </source>
</evidence>
<dbReference type="EnsemblPlants" id="PNT76088">
    <property type="protein sequence ID" value="PNT76088"/>
    <property type="gene ID" value="BRADI_1g43915v3"/>
</dbReference>
<dbReference type="PANTHER" id="PTHR46162">
    <property type="entry name" value="TRAF-LIKE FAMILY PROTEIN"/>
    <property type="match status" value="1"/>
</dbReference>
<dbReference type="Proteomes" id="UP000008810">
    <property type="component" value="Chromosome 1"/>
</dbReference>
<evidence type="ECO:0000313" key="3">
    <source>
        <dbReference type="EnsemblPlants" id="PNT76088"/>
    </source>
</evidence>
<dbReference type="InterPro" id="IPR002083">
    <property type="entry name" value="MATH/TRAF_dom"/>
</dbReference>
<organism evidence="2">
    <name type="scientific">Brachypodium distachyon</name>
    <name type="common">Purple false brome</name>
    <name type="synonym">Trachynia distachya</name>
    <dbReference type="NCBI Taxonomy" id="15368"/>
    <lineage>
        <taxon>Eukaryota</taxon>
        <taxon>Viridiplantae</taxon>
        <taxon>Streptophyta</taxon>
        <taxon>Embryophyta</taxon>
        <taxon>Tracheophyta</taxon>
        <taxon>Spermatophyta</taxon>
        <taxon>Magnoliopsida</taxon>
        <taxon>Liliopsida</taxon>
        <taxon>Poales</taxon>
        <taxon>Poaceae</taxon>
        <taxon>BOP clade</taxon>
        <taxon>Pooideae</taxon>
        <taxon>Stipodae</taxon>
        <taxon>Brachypodieae</taxon>
        <taxon>Brachypodium</taxon>
    </lineage>
</organism>
<reference evidence="2" key="2">
    <citation type="submission" date="2017-06" db="EMBL/GenBank/DDBJ databases">
        <title>WGS assembly of Brachypodium distachyon.</title>
        <authorList>
            <consortium name="The International Brachypodium Initiative"/>
            <person name="Lucas S."/>
            <person name="Harmon-Smith M."/>
            <person name="Lail K."/>
            <person name="Tice H."/>
            <person name="Grimwood J."/>
            <person name="Bruce D."/>
            <person name="Barry K."/>
            <person name="Shu S."/>
            <person name="Lindquist E."/>
            <person name="Wang M."/>
            <person name="Pitluck S."/>
            <person name="Vogel J.P."/>
            <person name="Garvin D.F."/>
            <person name="Mockler T.C."/>
            <person name="Schmutz J."/>
            <person name="Rokhsar D."/>
            <person name="Bevan M.W."/>
        </authorList>
    </citation>
    <scope>NUCLEOTIDE SEQUENCE</scope>
    <source>
        <strain evidence="2">Bd21</strain>
    </source>
</reference>
<dbReference type="AlphaFoldDB" id="A0A2K2DP83"/>
<sequence length="253" mass="28904">PALAGKTHDPGFVWKIHGFSALLNRGVTTIRSAPFECSGYKWYASYKRSLDLEPDYTMDVVFKLSMYNHSEKMYHGCRAFHDFYGTQTRSWVEFLIPLKSLLKSTDFPVDDCCVFGAEILLVNVFPSEKKGIVVPEKATTVQNVFILNSGFICWTYNLNIPNFLESNMMDCTCSQAVEFDGHKWVVEMSLTIEDQKHGKHFTKRIPVDLTFCRWGWSDFIPHETFRDPSRGYLVGSCCVVKADITVVGPSNYE</sequence>
<dbReference type="Gene3D" id="2.60.210.10">
    <property type="entry name" value="Apoptosis, Tumor Necrosis Factor Receptor Associated Protein 2, Chain A"/>
    <property type="match status" value="2"/>
</dbReference>
<evidence type="ECO:0000313" key="2">
    <source>
        <dbReference type="EMBL" id="PNT76088.1"/>
    </source>
</evidence>
<dbReference type="Pfam" id="PF22486">
    <property type="entry name" value="MATH_2"/>
    <property type="match status" value="1"/>
</dbReference>
<dbReference type="Gramene" id="PNT76088">
    <property type="protein sequence ID" value="PNT76088"/>
    <property type="gene ID" value="BRADI_1g43915v3"/>
</dbReference>
<accession>A0A2K2DP83</accession>